<accession>A0A853BC91</accession>
<feature type="transmembrane region" description="Helical" evidence="5">
    <location>
        <begin position="554"/>
        <end position="574"/>
    </location>
</feature>
<dbReference type="PANTHER" id="PTHR43077">
    <property type="entry name" value="TRANSPORT PERMEASE YVFS-RELATED"/>
    <property type="match status" value="1"/>
</dbReference>
<dbReference type="PANTHER" id="PTHR43077:SF10">
    <property type="entry name" value="TRANSPORT PERMEASE PROTEIN"/>
    <property type="match status" value="1"/>
</dbReference>
<dbReference type="AlphaFoldDB" id="A0A853BC91"/>
<dbReference type="EMBL" id="JACCFK010000002">
    <property type="protein sequence ID" value="NYI92374.1"/>
    <property type="molecule type" value="Genomic_DNA"/>
</dbReference>
<dbReference type="InterPro" id="IPR013525">
    <property type="entry name" value="ABC2_TM"/>
</dbReference>
<evidence type="ECO:0000259" key="6">
    <source>
        <dbReference type="Pfam" id="PF12698"/>
    </source>
</evidence>
<feature type="transmembrane region" description="Helical" evidence="5">
    <location>
        <begin position="586"/>
        <end position="606"/>
    </location>
</feature>
<dbReference type="SUPFAM" id="SSF58104">
    <property type="entry name" value="Methyl-accepting chemotaxis protein (MCP) signaling domain"/>
    <property type="match status" value="1"/>
</dbReference>
<feature type="transmembrane region" description="Helical" evidence="5">
    <location>
        <begin position="21"/>
        <end position="41"/>
    </location>
</feature>
<evidence type="ECO:0000313" key="8">
    <source>
        <dbReference type="Proteomes" id="UP000549616"/>
    </source>
</evidence>
<dbReference type="Pfam" id="PF12698">
    <property type="entry name" value="ABC2_membrane_3"/>
    <property type="match status" value="1"/>
</dbReference>
<dbReference type="Gene3D" id="1.10.287.950">
    <property type="entry name" value="Methyl-accepting chemotaxis protein"/>
    <property type="match status" value="1"/>
</dbReference>
<evidence type="ECO:0000256" key="2">
    <source>
        <dbReference type="ARBA" id="ARBA00022692"/>
    </source>
</evidence>
<keyword evidence="4 5" id="KW-0472">Membrane</keyword>
<evidence type="ECO:0000256" key="4">
    <source>
        <dbReference type="ARBA" id="ARBA00023136"/>
    </source>
</evidence>
<dbReference type="NCBIfam" id="TIGR03061">
    <property type="entry name" value="pip_yhgE_Nterm"/>
    <property type="match status" value="1"/>
</dbReference>
<dbReference type="NCBIfam" id="TIGR03057">
    <property type="entry name" value="xxxLxxG_by_4"/>
    <property type="match status" value="5"/>
</dbReference>
<proteinExistence type="predicted"/>
<evidence type="ECO:0000256" key="1">
    <source>
        <dbReference type="ARBA" id="ARBA00004141"/>
    </source>
</evidence>
<dbReference type="GO" id="GO:0140359">
    <property type="term" value="F:ABC-type transporter activity"/>
    <property type="evidence" value="ECO:0007669"/>
    <property type="project" value="InterPro"/>
</dbReference>
<reference evidence="7 8" key="1">
    <citation type="submission" date="2020-07" db="EMBL/GenBank/DDBJ databases">
        <title>Sequencing the genomes of 1000 actinobacteria strains.</title>
        <authorList>
            <person name="Klenk H.-P."/>
        </authorList>
    </citation>
    <scope>NUCLEOTIDE SEQUENCE [LARGE SCALE GENOMIC DNA]</scope>
    <source>
        <strain evidence="7 8">DSM 104006</strain>
    </source>
</reference>
<keyword evidence="8" id="KW-1185">Reference proteome</keyword>
<dbReference type="InterPro" id="IPR017500">
    <property type="entry name" value="Phage_infect_YhgE_N"/>
</dbReference>
<feature type="transmembrane region" description="Helical" evidence="5">
    <location>
        <begin position="636"/>
        <end position="657"/>
    </location>
</feature>
<organism evidence="7 8">
    <name type="scientific">Amycolatopsis endophytica</name>
    <dbReference type="NCBI Taxonomy" id="860233"/>
    <lineage>
        <taxon>Bacteria</taxon>
        <taxon>Bacillati</taxon>
        <taxon>Actinomycetota</taxon>
        <taxon>Actinomycetes</taxon>
        <taxon>Pseudonocardiales</taxon>
        <taxon>Pseudonocardiaceae</taxon>
        <taxon>Amycolatopsis</taxon>
    </lineage>
</organism>
<dbReference type="RefSeq" id="WP_179776614.1">
    <property type="nucleotide sequence ID" value="NZ_JACCFK010000002.1"/>
</dbReference>
<dbReference type="InterPro" id="IPR051328">
    <property type="entry name" value="T7SS_ABC-Transporter"/>
</dbReference>
<dbReference type="Proteomes" id="UP000549616">
    <property type="component" value="Unassembled WGS sequence"/>
</dbReference>
<comment type="caution">
    <text evidence="7">The sequence shown here is derived from an EMBL/GenBank/DDBJ whole genome shotgun (WGS) entry which is preliminary data.</text>
</comment>
<evidence type="ECO:0000256" key="5">
    <source>
        <dbReference type="SAM" id="Phobius"/>
    </source>
</evidence>
<protein>
    <submittedName>
        <fullName evidence="7">Putative membrane protein</fullName>
    </submittedName>
</protein>
<sequence>MLKPFANSARAAASGPLTWRTWAGLIAVPLLVAGLLTWAFWSTTDNHGTAKAAVVNNDEPVTVNGQLLPLGRQLAADLTHSADSAYTWELTDAAGAREGLDDGSYAAVVTIPRDFSARATSPATAAPLEATQAELRIDTSHATGLADPAASTAVAEATRRTLDQQIVTTYLDNIYLAFGTIHDQINAAADGARQLADGTAQLVPGATQAADGAAQLNTAAGQLSTGASQLAAGTGELADGSGQLASGLSQAERDTAQLPALTRQLADGARQVADGNEQIADVVVPLANRIIAAIDATPSAQDAARQFRQLATDCEGSADFCRQLRQAADQFTEEAGKIDGARETIRQAAVETRDNVRALATGARQVADGNAQLAASSGELASGIADAAAGARQLDTGVQEVNGGAQQLASGAGQLATGAGQLSTGTAQLRDGTVRVDDGARQLATQLDQGRNQVPTYSDAERANLKTVAANPSFAGITSPDLGDAAAALFVALALWACALGTYILTRAVPAAVQTSREPTWRIIARAAMPGTTIAVLAALVLSVALAPVLDLGFGRWLAFLAVTLLAALAFVALNQAATAIFKRPGRIASLAVLVLTVATGVISTIPGPLHTLGGYLPTHGAVLALRAVIAGSGDLVTGVVELVAWLAVGALATVVVTDRRRYLSGKQVRHGAWLPAAT</sequence>
<keyword evidence="3 5" id="KW-1133">Transmembrane helix</keyword>
<feature type="domain" description="ABC-2 type transporter transmembrane" evidence="6">
    <location>
        <begin position="19"/>
        <end position="191"/>
    </location>
</feature>
<evidence type="ECO:0000313" key="7">
    <source>
        <dbReference type="EMBL" id="NYI92374.1"/>
    </source>
</evidence>
<feature type="transmembrane region" description="Helical" evidence="5">
    <location>
        <begin position="527"/>
        <end position="548"/>
    </location>
</feature>
<feature type="transmembrane region" description="Helical" evidence="5">
    <location>
        <begin position="485"/>
        <end position="506"/>
    </location>
</feature>
<dbReference type="GO" id="GO:0016020">
    <property type="term" value="C:membrane"/>
    <property type="evidence" value="ECO:0007669"/>
    <property type="project" value="UniProtKB-SubCell"/>
</dbReference>
<dbReference type="InterPro" id="IPR023908">
    <property type="entry name" value="xxxLxxG_rpt"/>
</dbReference>
<evidence type="ECO:0000256" key="3">
    <source>
        <dbReference type="ARBA" id="ARBA00022989"/>
    </source>
</evidence>
<comment type="subcellular location">
    <subcellularLocation>
        <location evidence="1">Membrane</location>
        <topology evidence="1">Multi-pass membrane protein</topology>
    </subcellularLocation>
</comment>
<name>A0A853BC91_9PSEU</name>
<keyword evidence="2 5" id="KW-0812">Transmembrane</keyword>
<gene>
    <name evidence="7" type="ORF">HNR02_005749</name>
</gene>